<name>A0A1S3H2K0_LINAN</name>
<evidence type="ECO:0000313" key="4">
    <source>
        <dbReference type="RefSeq" id="XP_013379704.1"/>
    </source>
</evidence>
<dbReference type="RefSeq" id="XP_013379704.1">
    <property type="nucleotide sequence ID" value="XM_013524250.1"/>
</dbReference>
<feature type="coiled-coil region" evidence="1">
    <location>
        <begin position="164"/>
        <end position="209"/>
    </location>
</feature>
<accession>A0A1S3H2K0</accession>
<evidence type="ECO:0000313" key="7">
    <source>
        <dbReference type="RefSeq" id="XP_013379707.1"/>
    </source>
</evidence>
<evidence type="ECO:0000313" key="6">
    <source>
        <dbReference type="RefSeq" id="XP_013379706.1"/>
    </source>
</evidence>
<feature type="region of interest" description="Disordered" evidence="2">
    <location>
        <begin position="273"/>
        <end position="319"/>
    </location>
</feature>
<dbReference type="Gene3D" id="1.10.287.1490">
    <property type="match status" value="1"/>
</dbReference>
<feature type="compositionally biased region" description="Acidic residues" evidence="2">
    <location>
        <begin position="1"/>
        <end position="10"/>
    </location>
</feature>
<dbReference type="RefSeq" id="XP_013379707.1">
    <property type="nucleotide sequence ID" value="XM_013524253.1"/>
</dbReference>
<sequence>MATGGADEDGGISRMSEETMASNAPDSGFRRGPVSQAKREELLQRSRILSYQNRVITANSIKKDELIHQLTLEIKSLKDENEQLKRCMRVHEAREHRENDLEQALGTEREISRRTREKNRELQMEMEAQVRDYNLDTRVHSDYRLLREENQRLQGQVFAISSQLAETNKEINQMRDEIQLLNTERNGAYKRFENKSKELESARHELFELFRKTSMAATENSFLQKTITQLTDDNCKLQSEIQMLKHDKEQLREKEREYRRMISKLSEQILKLKHTSKARNREEDGSRSASAHTSGSDECTGFQSASRRRHRPIRFEPYQ</sequence>
<feature type="compositionally biased region" description="Polar residues" evidence="2">
    <location>
        <begin position="287"/>
        <end position="305"/>
    </location>
</feature>
<gene>
    <name evidence="4 5 6 7" type="primary">LOC106151148</name>
</gene>
<organism evidence="3 6">
    <name type="scientific">Lingula anatina</name>
    <name type="common">Brachiopod</name>
    <name type="synonym">Lingula unguis</name>
    <dbReference type="NCBI Taxonomy" id="7574"/>
    <lineage>
        <taxon>Eukaryota</taxon>
        <taxon>Metazoa</taxon>
        <taxon>Spiralia</taxon>
        <taxon>Lophotrochozoa</taxon>
        <taxon>Brachiopoda</taxon>
        <taxon>Linguliformea</taxon>
        <taxon>Lingulata</taxon>
        <taxon>Lingulida</taxon>
        <taxon>Linguloidea</taxon>
        <taxon>Lingulidae</taxon>
        <taxon>Lingula</taxon>
    </lineage>
</organism>
<dbReference type="AlphaFoldDB" id="A0A1S3H2K0"/>
<dbReference type="Proteomes" id="UP000085678">
    <property type="component" value="Unplaced"/>
</dbReference>
<evidence type="ECO:0000256" key="2">
    <source>
        <dbReference type="SAM" id="MobiDB-lite"/>
    </source>
</evidence>
<feature type="coiled-coil region" evidence="1">
    <location>
        <begin position="67"/>
        <end position="94"/>
    </location>
</feature>
<feature type="region of interest" description="Disordered" evidence="2">
    <location>
        <begin position="1"/>
        <end position="35"/>
    </location>
</feature>
<keyword evidence="3" id="KW-1185">Reference proteome</keyword>
<evidence type="ECO:0000313" key="3">
    <source>
        <dbReference type="Proteomes" id="UP000085678"/>
    </source>
</evidence>
<protein>
    <submittedName>
        <fullName evidence="4 5">Protein scabrous</fullName>
    </submittedName>
</protein>
<evidence type="ECO:0000256" key="1">
    <source>
        <dbReference type="SAM" id="Coils"/>
    </source>
</evidence>
<dbReference type="RefSeq" id="XP_013379705.1">
    <property type="nucleotide sequence ID" value="XM_013524251.1"/>
</dbReference>
<proteinExistence type="predicted"/>
<evidence type="ECO:0000313" key="5">
    <source>
        <dbReference type="RefSeq" id="XP_013379705.1"/>
    </source>
</evidence>
<feature type="coiled-coil region" evidence="1">
    <location>
        <begin position="237"/>
        <end position="268"/>
    </location>
</feature>
<dbReference type="KEGG" id="lak:106151148"/>
<dbReference type="RefSeq" id="XP_013379706.1">
    <property type="nucleotide sequence ID" value="XM_013524252.1"/>
</dbReference>
<reference evidence="4 5" key="1">
    <citation type="submission" date="2025-04" db="UniProtKB">
        <authorList>
            <consortium name="RefSeq"/>
        </authorList>
    </citation>
    <scope>IDENTIFICATION</scope>
    <source>
        <tissue evidence="4 5">Gonads</tissue>
    </source>
</reference>
<dbReference type="GeneID" id="106151148"/>
<keyword evidence="1" id="KW-0175">Coiled coil</keyword>